<evidence type="ECO:0000313" key="1">
    <source>
        <dbReference type="EMBL" id="KAK8839293.1"/>
    </source>
</evidence>
<gene>
    <name evidence="1" type="ORF">M9Y10_032225</name>
</gene>
<evidence type="ECO:0008006" key="3">
    <source>
        <dbReference type="Google" id="ProtNLM"/>
    </source>
</evidence>
<dbReference type="EMBL" id="JAPFFF010000052">
    <property type="protein sequence ID" value="KAK8839293.1"/>
    <property type="molecule type" value="Genomic_DNA"/>
</dbReference>
<keyword evidence="2" id="KW-1185">Reference proteome</keyword>
<proteinExistence type="predicted"/>
<accession>A0ABR2GZC1</accession>
<protein>
    <recommendedName>
        <fullName evidence="3">RGS domain-containing protein</fullName>
    </recommendedName>
</protein>
<comment type="caution">
    <text evidence="1">The sequence shown here is derived from an EMBL/GenBank/DDBJ whole genome shotgun (WGS) entry which is preliminary data.</text>
</comment>
<sequence length="205" mass="24860">MQTHRRNQSYKFGCMRSEVNKIFQDPKTADRHYMKNQMKNHIDYLDQHGIFEYQNFAQTLHEYIKNDDIQKFIQSFVDYKNKTGLSDSVFMLKQRELKKTNICEKNILLNRIALEYSKEFLLFFENYLKLYYPFMKTKNTLVESFKSKIEKLIGMEKSHKKDPFYLILNDFSTNVQNSMPMDHEVITNDDFFVFRNDNVEKIIYL</sequence>
<evidence type="ECO:0000313" key="2">
    <source>
        <dbReference type="Proteomes" id="UP001470230"/>
    </source>
</evidence>
<name>A0ABR2GZC1_9EUKA</name>
<dbReference type="Proteomes" id="UP001470230">
    <property type="component" value="Unassembled WGS sequence"/>
</dbReference>
<reference evidence="1 2" key="1">
    <citation type="submission" date="2024-04" db="EMBL/GenBank/DDBJ databases">
        <title>Tritrichomonas musculus Genome.</title>
        <authorList>
            <person name="Alves-Ferreira E."/>
            <person name="Grigg M."/>
            <person name="Lorenzi H."/>
            <person name="Galac M."/>
        </authorList>
    </citation>
    <scope>NUCLEOTIDE SEQUENCE [LARGE SCALE GENOMIC DNA]</scope>
    <source>
        <strain evidence="1 2">EAF2021</strain>
    </source>
</reference>
<organism evidence="1 2">
    <name type="scientific">Tritrichomonas musculus</name>
    <dbReference type="NCBI Taxonomy" id="1915356"/>
    <lineage>
        <taxon>Eukaryota</taxon>
        <taxon>Metamonada</taxon>
        <taxon>Parabasalia</taxon>
        <taxon>Tritrichomonadida</taxon>
        <taxon>Tritrichomonadidae</taxon>
        <taxon>Tritrichomonas</taxon>
    </lineage>
</organism>